<geneLocation type="plasmid" evidence="2 3">
    <name>pREB4</name>
</geneLocation>
<reference evidence="2 3" key="1">
    <citation type="journal article" date="2008" name="Proc. Natl. Acad. Sci. U.S.A.">
        <title>Niche adaptation and genome expansion in the chlorophyll d-producing cyanobacterium Acaryochloris marina.</title>
        <authorList>
            <person name="Swingley W.D."/>
            <person name="Chen M."/>
            <person name="Cheung P.C."/>
            <person name="Conrad A.L."/>
            <person name="Dejesa L.C."/>
            <person name="Hao J."/>
            <person name="Honchak B.M."/>
            <person name="Karbach L.E."/>
            <person name="Kurdoglu A."/>
            <person name="Lahiri S."/>
            <person name="Mastrian S.D."/>
            <person name="Miyashita H."/>
            <person name="Page L."/>
            <person name="Ramakrishna P."/>
            <person name="Satoh S."/>
            <person name="Sattley W.M."/>
            <person name="Shimada Y."/>
            <person name="Taylor H.L."/>
            <person name="Tomo T."/>
            <person name="Tsuchiya T."/>
            <person name="Wang Z.T."/>
            <person name="Raymond J."/>
            <person name="Mimuro M."/>
            <person name="Blankenship R.E."/>
            <person name="Touchman J.W."/>
        </authorList>
    </citation>
    <scope>NUCLEOTIDE SEQUENCE [LARGE SCALE GENOMIC DNA]</scope>
    <source>
        <strain evidence="3">MBIC 11017</strain>
        <plasmid evidence="3">Plasmid pREB4</plasmid>
    </source>
</reference>
<dbReference type="KEGG" id="amr:AM1_D0206"/>
<keyword evidence="2" id="KW-0614">Plasmid</keyword>
<dbReference type="InterPro" id="IPR027275">
    <property type="entry name" value="PRC-brl_dom"/>
</dbReference>
<dbReference type="HOGENOM" id="CLU_1092474_0_0_3"/>
<feature type="domain" description="PRC-barrel" evidence="1">
    <location>
        <begin position="3"/>
        <end position="42"/>
    </location>
</feature>
<accession>A8ZNW5</accession>
<dbReference type="EMBL" id="CP000841">
    <property type="protein sequence ID" value="ABW32701.1"/>
    <property type="molecule type" value="Genomic_DNA"/>
</dbReference>
<gene>
    <name evidence="2" type="ordered locus">AM1_D0206</name>
</gene>
<protein>
    <recommendedName>
        <fullName evidence="1">PRC-barrel domain-containing protein</fullName>
    </recommendedName>
</protein>
<evidence type="ECO:0000313" key="2">
    <source>
        <dbReference type="EMBL" id="ABW32701.1"/>
    </source>
</evidence>
<dbReference type="InterPro" id="IPR011033">
    <property type="entry name" value="PRC_barrel-like_sf"/>
</dbReference>
<name>A8ZNW5_ACAM1</name>
<evidence type="ECO:0000313" key="3">
    <source>
        <dbReference type="Proteomes" id="UP000000268"/>
    </source>
</evidence>
<dbReference type="Pfam" id="PF05239">
    <property type="entry name" value="PRC"/>
    <property type="match status" value="1"/>
</dbReference>
<dbReference type="AlphaFoldDB" id="A8ZNW5"/>
<evidence type="ECO:0000259" key="1">
    <source>
        <dbReference type="Pfam" id="PF05239"/>
    </source>
</evidence>
<dbReference type="SUPFAM" id="SSF50346">
    <property type="entry name" value="PRC-barrel domain"/>
    <property type="match status" value="1"/>
</dbReference>
<dbReference type="OrthoDB" id="422372at2"/>
<dbReference type="Proteomes" id="UP000000268">
    <property type="component" value="Plasmid pREB4"/>
</dbReference>
<organism evidence="2 3">
    <name type="scientific">Acaryochloris marina (strain MBIC 11017)</name>
    <dbReference type="NCBI Taxonomy" id="329726"/>
    <lineage>
        <taxon>Bacteria</taxon>
        <taxon>Bacillati</taxon>
        <taxon>Cyanobacteriota</taxon>
        <taxon>Cyanophyceae</taxon>
        <taxon>Acaryochloridales</taxon>
        <taxon>Acaryochloridaceae</taxon>
        <taxon>Acaryochloris</taxon>
    </lineage>
</organism>
<keyword evidence="3" id="KW-1185">Reference proteome</keyword>
<sequence>MFNIIRYSQMVGLTAIGNTTNSHLGNVEEIWLDESGYVTYLSSRQRYWSLRQVASVGKETVSVDRPLIVSTPPHLHHGYQLPVRSRVGETLGWVEDFLFDWHTGEIVAYILAGEIASYLGERAILFPGDIEKYTPEALLIPEGAKNLLKPESEGSKDFICEKSTEVKFVIQEMTDRLQRLFNLNDGPYEIQIKIQQVSEALASTNKYDQRHLAEATEFLQGQWASLQHGISRNLNLAQTALEKAWQEIVSQNKL</sequence>
<proteinExistence type="predicted"/>
<dbReference type="RefSeq" id="WP_010476539.1">
    <property type="nucleotide sequence ID" value="NC_009929.1"/>
</dbReference>